<evidence type="ECO:0000256" key="3">
    <source>
        <dbReference type="ARBA" id="ARBA00023110"/>
    </source>
</evidence>
<sequence length="236" mass="26154">MQTLLLTGAVLLLMTRTVLLEPSDEEEHEDMLDGDDEPHPLLVTKEAWFDIEIDDEPVGRIVIALFGETVPITVENFHKLAQGNVRNDPTFGYNGTYFHRVVQDFIIQGGDISSYDGTGGRSIYGDTFIDENFRLGHAGPGWVSMANSGPDSNNSQFFILLTKSRFLDKKHVVFGKVIKGMDIARSIGEMRSSSNGLPYKLVRVSDSSSDAVTEPYVLDAPEAIIYDIEPDLIKPT</sequence>
<dbReference type="InterPro" id="IPR029000">
    <property type="entry name" value="Cyclophilin-like_dom_sf"/>
</dbReference>
<keyword evidence="4 6" id="KW-0413">Isomerase</keyword>
<gene>
    <name evidence="8" type="primary">PPIB</name>
    <name evidence="8" type="ORF">BLAG_LOCUS13654</name>
</gene>
<evidence type="ECO:0000313" key="8">
    <source>
        <dbReference type="EMBL" id="CAH1254126.1"/>
    </source>
</evidence>
<keyword evidence="9" id="KW-1185">Reference proteome</keyword>
<comment type="catalytic activity">
    <reaction evidence="1 6">
        <text>[protein]-peptidylproline (omega=180) = [protein]-peptidylproline (omega=0)</text>
        <dbReference type="Rhea" id="RHEA:16237"/>
        <dbReference type="Rhea" id="RHEA-COMP:10747"/>
        <dbReference type="Rhea" id="RHEA-COMP:10748"/>
        <dbReference type="ChEBI" id="CHEBI:83833"/>
        <dbReference type="ChEBI" id="CHEBI:83834"/>
        <dbReference type="EC" id="5.2.1.8"/>
    </reaction>
</comment>
<accession>A0A8J9ZJ03</accession>
<keyword evidence="3 6" id="KW-0697">Rotamase</keyword>
<dbReference type="AlphaFoldDB" id="A0A8J9ZJ03"/>
<comment type="similarity">
    <text evidence="6">Belongs to the cyclophilin-type PPIase family.</text>
</comment>
<comment type="function">
    <text evidence="5">PPIases accelerate the folding of proteins. It catalyzes the cis-trans isomerization of proline imidic peptide bonds in oligopeptides. Acts on the folding of rhodopsin RH1 and RH2 (but not RH3) and is required for visual transduction.</text>
</comment>
<evidence type="ECO:0000256" key="1">
    <source>
        <dbReference type="ARBA" id="ARBA00000971"/>
    </source>
</evidence>
<evidence type="ECO:0000259" key="7">
    <source>
        <dbReference type="PROSITE" id="PS50072"/>
    </source>
</evidence>
<dbReference type="Pfam" id="PF00160">
    <property type="entry name" value="Pro_isomerase"/>
    <property type="match status" value="1"/>
</dbReference>
<dbReference type="GO" id="GO:0016018">
    <property type="term" value="F:cyclosporin A binding"/>
    <property type="evidence" value="ECO:0007669"/>
    <property type="project" value="TreeGrafter"/>
</dbReference>
<dbReference type="InterPro" id="IPR020892">
    <property type="entry name" value="Cyclophilin-type_PPIase_CS"/>
</dbReference>
<evidence type="ECO:0000256" key="6">
    <source>
        <dbReference type="RuleBase" id="RU363019"/>
    </source>
</evidence>
<protein>
    <recommendedName>
        <fullName evidence="6">Peptidyl-prolyl cis-trans isomerase</fullName>
        <shortName evidence="6">PPIase</shortName>
        <ecNumber evidence="6">5.2.1.8</ecNumber>
    </recommendedName>
</protein>
<dbReference type="PANTHER" id="PTHR11071">
    <property type="entry name" value="PEPTIDYL-PROLYL CIS-TRANS ISOMERASE"/>
    <property type="match status" value="1"/>
</dbReference>
<feature type="domain" description="PPIase cyclophilin-type" evidence="7">
    <location>
        <begin position="48"/>
        <end position="209"/>
    </location>
</feature>
<name>A0A8J9ZJ03_BRALA</name>
<dbReference type="Proteomes" id="UP000838412">
    <property type="component" value="Chromosome 2"/>
</dbReference>
<dbReference type="PRINTS" id="PR00153">
    <property type="entry name" value="CSAPPISMRASE"/>
</dbReference>
<dbReference type="EMBL" id="OV696687">
    <property type="protein sequence ID" value="CAH1254126.1"/>
    <property type="molecule type" value="Genomic_DNA"/>
</dbReference>
<dbReference type="FunFam" id="2.40.100.10:FF:000019">
    <property type="entry name" value="Peptidyl-prolyl cis-trans isomerase"/>
    <property type="match status" value="1"/>
</dbReference>
<keyword evidence="2 6" id="KW-0732">Signal</keyword>
<feature type="chain" id="PRO_5035489119" description="Peptidyl-prolyl cis-trans isomerase" evidence="6">
    <location>
        <begin position="21"/>
        <end position="236"/>
    </location>
</feature>
<evidence type="ECO:0000256" key="5">
    <source>
        <dbReference type="ARBA" id="ARBA00056644"/>
    </source>
</evidence>
<reference evidence="8" key="1">
    <citation type="submission" date="2022-01" db="EMBL/GenBank/DDBJ databases">
        <authorList>
            <person name="Braso-Vives M."/>
        </authorList>
    </citation>
    <scope>NUCLEOTIDE SEQUENCE</scope>
</reference>
<dbReference type="Gene3D" id="2.40.100.10">
    <property type="entry name" value="Cyclophilin-like"/>
    <property type="match status" value="1"/>
</dbReference>
<dbReference type="GO" id="GO:0003755">
    <property type="term" value="F:peptidyl-prolyl cis-trans isomerase activity"/>
    <property type="evidence" value="ECO:0007669"/>
    <property type="project" value="UniProtKB-UniRule"/>
</dbReference>
<evidence type="ECO:0000256" key="2">
    <source>
        <dbReference type="ARBA" id="ARBA00022729"/>
    </source>
</evidence>
<dbReference type="PANTHER" id="PTHR11071:SF547">
    <property type="entry name" value="PEPTIDYL-PROLYL CIS-TRANS ISOMERASE"/>
    <property type="match status" value="1"/>
</dbReference>
<proteinExistence type="inferred from homology"/>
<dbReference type="PROSITE" id="PS00170">
    <property type="entry name" value="CSA_PPIASE_1"/>
    <property type="match status" value="1"/>
</dbReference>
<organism evidence="8 9">
    <name type="scientific">Branchiostoma lanceolatum</name>
    <name type="common">Common lancelet</name>
    <name type="synonym">Amphioxus lanceolatum</name>
    <dbReference type="NCBI Taxonomy" id="7740"/>
    <lineage>
        <taxon>Eukaryota</taxon>
        <taxon>Metazoa</taxon>
        <taxon>Chordata</taxon>
        <taxon>Cephalochordata</taxon>
        <taxon>Leptocardii</taxon>
        <taxon>Amphioxiformes</taxon>
        <taxon>Branchiostomatidae</taxon>
        <taxon>Branchiostoma</taxon>
    </lineage>
</organism>
<dbReference type="GO" id="GO:0005737">
    <property type="term" value="C:cytoplasm"/>
    <property type="evidence" value="ECO:0007669"/>
    <property type="project" value="TreeGrafter"/>
</dbReference>
<evidence type="ECO:0000256" key="4">
    <source>
        <dbReference type="ARBA" id="ARBA00023235"/>
    </source>
</evidence>
<dbReference type="PROSITE" id="PS50072">
    <property type="entry name" value="CSA_PPIASE_2"/>
    <property type="match status" value="1"/>
</dbReference>
<dbReference type="GO" id="GO:0006457">
    <property type="term" value="P:protein folding"/>
    <property type="evidence" value="ECO:0007669"/>
    <property type="project" value="InterPro"/>
</dbReference>
<feature type="signal peptide" evidence="6">
    <location>
        <begin position="1"/>
        <end position="20"/>
    </location>
</feature>
<dbReference type="SUPFAM" id="SSF50891">
    <property type="entry name" value="Cyclophilin-like"/>
    <property type="match status" value="1"/>
</dbReference>
<dbReference type="InterPro" id="IPR002130">
    <property type="entry name" value="Cyclophilin-type_PPIase_dom"/>
</dbReference>
<evidence type="ECO:0000313" key="9">
    <source>
        <dbReference type="Proteomes" id="UP000838412"/>
    </source>
</evidence>
<dbReference type="EC" id="5.2.1.8" evidence="6"/>